<evidence type="ECO:0000313" key="2">
    <source>
        <dbReference type="EMBL" id="OIT31248.1"/>
    </source>
</evidence>
<comment type="similarity">
    <text evidence="1">Belongs to the major facilitator superfamily. Phosphate:H(+) symporter (TC 2.A.1.9) family.</text>
</comment>
<reference evidence="2" key="1">
    <citation type="submission" date="2016-11" db="EMBL/GenBank/DDBJ databases">
        <title>The genome of Nicotiana attenuata.</title>
        <authorList>
            <person name="Xu S."/>
            <person name="Brockmoeller T."/>
            <person name="Gaquerel E."/>
            <person name="Navarro A."/>
            <person name="Kuhl H."/>
            <person name="Gase K."/>
            <person name="Ling Z."/>
            <person name="Zhou W."/>
            <person name="Kreitzer C."/>
            <person name="Stanke M."/>
            <person name="Tang H."/>
            <person name="Lyons E."/>
            <person name="Pandey P."/>
            <person name="Pandey S.P."/>
            <person name="Timmermann B."/>
            <person name="Baldwin I.T."/>
        </authorList>
    </citation>
    <scope>NUCLEOTIDE SEQUENCE [LARGE SCALE GENOMIC DNA]</scope>
    <source>
        <strain evidence="2">UT</strain>
    </source>
</reference>
<evidence type="ECO:0000256" key="1">
    <source>
        <dbReference type="ARBA" id="ARBA00044504"/>
    </source>
</evidence>
<dbReference type="SMR" id="A0A314KPJ4"/>
<organism evidence="2 3">
    <name type="scientific">Nicotiana attenuata</name>
    <name type="common">Coyote tobacco</name>
    <dbReference type="NCBI Taxonomy" id="49451"/>
    <lineage>
        <taxon>Eukaryota</taxon>
        <taxon>Viridiplantae</taxon>
        <taxon>Streptophyta</taxon>
        <taxon>Embryophyta</taxon>
        <taxon>Tracheophyta</taxon>
        <taxon>Spermatophyta</taxon>
        <taxon>Magnoliopsida</taxon>
        <taxon>eudicotyledons</taxon>
        <taxon>Gunneridae</taxon>
        <taxon>Pentapetalae</taxon>
        <taxon>asterids</taxon>
        <taxon>lamiids</taxon>
        <taxon>Solanales</taxon>
        <taxon>Solanaceae</taxon>
        <taxon>Nicotianoideae</taxon>
        <taxon>Nicotianeae</taxon>
        <taxon>Nicotiana</taxon>
    </lineage>
</organism>
<sequence>MFCSVICCVTAWRVEYHKLHHVGIHPICIFWLIPQFILFEVMEGLNAIELQDFFESQVSESMNQYGP</sequence>
<dbReference type="Gramene" id="OIT31248">
    <property type="protein sequence ID" value="OIT31248"/>
    <property type="gene ID" value="A4A49_22971"/>
</dbReference>
<name>A0A314KPJ4_NICAT</name>
<dbReference type="InterPro" id="IPR036259">
    <property type="entry name" value="MFS_trans_sf"/>
</dbReference>
<dbReference type="EMBL" id="MJEQ01001319">
    <property type="protein sequence ID" value="OIT31248.1"/>
    <property type="molecule type" value="Genomic_DNA"/>
</dbReference>
<proteinExistence type="inferred from homology"/>
<keyword evidence="3" id="KW-1185">Reference proteome</keyword>
<comment type="caution">
    <text evidence="2">The sequence shown here is derived from an EMBL/GenBank/DDBJ whole genome shotgun (WGS) entry which is preliminary data.</text>
</comment>
<dbReference type="PANTHER" id="PTHR11654">
    <property type="entry name" value="OLIGOPEPTIDE TRANSPORTER-RELATED"/>
    <property type="match status" value="1"/>
</dbReference>
<dbReference type="Gene3D" id="1.20.1250.20">
    <property type="entry name" value="MFS general substrate transporter like domains"/>
    <property type="match status" value="1"/>
</dbReference>
<evidence type="ECO:0000313" key="3">
    <source>
        <dbReference type="Proteomes" id="UP000187609"/>
    </source>
</evidence>
<protein>
    <submittedName>
        <fullName evidence="2">Uncharacterized protein</fullName>
    </submittedName>
</protein>
<accession>A0A314KPJ4</accession>
<dbReference type="Proteomes" id="UP000187609">
    <property type="component" value="Unassembled WGS sequence"/>
</dbReference>
<dbReference type="AlphaFoldDB" id="A0A314KPJ4"/>
<gene>
    <name evidence="2" type="ORF">A4A49_22971</name>
</gene>